<dbReference type="OrthoDB" id="9771544at2"/>
<feature type="transmembrane region" description="Helical" evidence="7">
    <location>
        <begin position="237"/>
        <end position="259"/>
    </location>
</feature>
<dbReference type="Gene3D" id="1.10.3720.10">
    <property type="entry name" value="MetI-like"/>
    <property type="match status" value="1"/>
</dbReference>
<dbReference type="EMBL" id="JZCR01000024">
    <property type="protein sequence ID" value="KJW11807.1"/>
    <property type="molecule type" value="Genomic_DNA"/>
</dbReference>
<protein>
    <submittedName>
        <fullName evidence="9">ABC transporter permease</fullName>
    </submittedName>
</protein>
<keyword evidence="2 7" id="KW-0813">Transport</keyword>
<evidence type="ECO:0000256" key="1">
    <source>
        <dbReference type="ARBA" id="ARBA00004651"/>
    </source>
</evidence>
<feature type="transmembrane region" description="Helical" evidence="7">
    <location>
        <begin position="69"/>
        <end position="93"/>
    </location>
</feature>
<gene>
    <name evidence="9" type="ORF">VC81_11275</name>
</gene>
<evidence type="ECO:0000256" key="2">
    <source>
        <dbReference type="ARBA" id="ARBA00022448"/>
    </source>
</evidence>
<keyword evidence="5 7" id="KW-1133">Transmembrane helix</keyword>
<evidence type="ECO:0000259" key="8">
    <source>
        <dbReference type="PROSITE" id="PS50928"/>
    </source>
</evidence>
<keyword evidence="4 7" id="KW-0812">Transmembrane</keyword>
<evidence type="ECO:0000256" key="5">
    <source>
        <dbReference type="ARBA" id="ARBA00022989"/>
    </source>
</evidence>
<organism evidence="9 10">
    <name type="scientific">Levilactobacillus spicheri</name>
    <dbReference type="NCBI Taxonomy" id="216463"/>
    <lineage>
        <taxon>Bacteria</taxon>
        <taxon>Bacillati</taxon>
        <taxon>Bacillota</taxon>
        <taxon>Bacilli</taxon>
        <taxon>Lactobacillales</taxon>
        <taxon>Lactobacillaceae</taxon>
        <taxon>Levilactobacillus</taxon>
    </lineage>
</organism>
<dbReference type="InterPro" id="IPR035906">
    <property type="entry name" value="MetI-like_sf"/>
</dbReference>
<name>A0A0F3RSQ9_9LACO</name>
<dbReference type="Pfam" id="PF00528">
    <property type="entry name" value="BPD_transp_1"/>
    <property type="match status" value="1"/>
</dbReference>
<dbReference type="Proteomes" id="UP000033491">
    <property type="component" value="Unassembled WGS sequence"/>
</dbReference>
<comment type="subcellular location">
    <subcellularLocation>
        <location evidence="1 7">Cell membrane</location>
        <topology evidence="1 7">Multi-pass membrane protein</topology>
    </subcellularLocation>
</comment>
<reference evidence="9 10" key="1">
    <citation type="submission" date="2015-03" db="EMBL/GenBank/DDBJ databases">
        <authorList>
            <person name="Zheng J."/>
            <person name="Ganezle M."/>
        </authorList>
    </citation>
    <scope>NUCLEOTIDE SEQUENCE [LARGE SCALE GENOMIC DNA]</scope>
    <source>
        <strain evidence="9 10">LP38</strain>
    </source>
</reference>
<feature type="domain" description="ABC transmembrane type-1" evidence="8">
    <location>
        <begin position="70"/>
        <end position="259"/>
    </location>
</feature>
<evidence type="ECO:0000256" key="6">
    <source>
        <dbReference type="ARBA" id="ARBA00023136"/>
    </source>
</evidence>
<dbReference type="CDD" id="cd06261">
    <property type="entry name" value="TM_PBP2"/>
    <property type="match status" value="1"/>
</dbReference>
<accession>A0A0F3RSQ9</accession>
<dbReference type="PANTHER" id="PTHR43744">
    <property type="entry name" value="ABC TRANSPORTER PERMEASE PROTEIN MG189-RELATED-RELATED"/>
    <property type="match status" value="1"/>
</dbReference>
<evidence type="ECO:0000313" key="10">
    <source>
        <dbReference type="Proteomes" id="UP000033491"/>
    </source>
</evidence>
<feature type="transmembrane region" description="Helical" evidence="7">
    <location>
        <begin position="105"/>
        <end position="126"/>
    </location>
</feature>
<dbReference type="SUPFAM" id="SSF161098">
    <property type="entry name" value="MetI-like"/>
    <property type="match status" value="1"/>
</dbReference>
<comment type="similarity">
    <text evidence="7">Belongs to the binding-protein-dependent transport system permease family.</text>
</comment>
<dbReference type="GO" id="GO:0005886">
    <property type="term" value="C:plasma membrane"/>
    <property type="evidence" value="ECO:0007669"/>
    <property type="project" value="UniProtKB-SubCell"/>
</dbReference>
<keyword evidence="6 7" id="KW-0472">Membrane</keyword>
<feature type="transmembrane region" description="Helical" evidence="7">
    <location>
        <begin position="138"/>
        <end position="159"/>
    </location>
</feature>
<evidence type="ECO:0000256" key="3">
    <source>
        <dbReference type="ARBA" id="ARBA00022475"/>
    </source>
</evidence>
<comment type="caution">
    <text evidence="9">The sequence shown here is derived from an EMBL/GenBank/DDBJ whole genome shotgun (WGS) entry which is preliminary data.</text>
</comment>
<dbReference type="PATRIC" id="fig|216463.3.peg.1512"/>
<sequence>MKRTNKHSVLSDILLIIVLISVVFPFLWVLLSSFKNEADIINYPPKLFASHYTFSNYTEIWKTIPMTRYIINTVIYAVGVCAISVTFDSFTGYALARMRFRGRTFFYYVIMVTMFIPFAITMIPLFMELSKFGMINTYAGLIIPHATTAFGIFMMRSFFVGLPEDLAEAARLDGLNEFQIYFRIMLPLAKPQLITLTIFSLMGSWNDLLYPMLMTTDQSMRTLAAGLALIGGQHITYYGPVMAGTIISMLPLFVIYMFAQKYFIQGSAMSGMKE</sequence>
<dbReference type="RefSeq" id="WP_045808170.1">
    <property type="nucleotide sequence ID" value="NZ_JZCR01000024.1"/>
</dbReference>
<evidence type="ECO:0000313" key="9">
    <source>
        <dbReference type="EMBL" id="KJW11807.1"/>
    </source>
</evidence>
<dbReference type="InterPro" id="IPR000515">
    <property type="entry name" value="MetI-like"/>
</dbReference>
<feature type="transmembrane region" description="Helical" evidence="7">
    <location>
        <begin position="12"/>
        <end position="31"/>
    </location>
</feature>
<evidence type="ECO:0000256" key="4">
    <source>
        <dbReference type="ARBA" id="ARBA00022692"/>
    </source>
</evidence>
<dbReference type="PANTHER" id="PTHR43744:SF12">
    <property type="entry name" value="ABC TRANSPORTER PERMEASE PROTEIN MG189-RELATED"/>
    <property type="match status" value="1"/>
</dbReference>
<keyword evidence="3" id="KW-1003">Cell membrane</keyword>
<feature type="transmembrane region" description="Helical" evidence="7">
    <location>
        <begin position="180"/>
        <end position="205"/>
    </location>
</feature>
<dbReference type="PROSITE" id="PS50928">
    <property type="entry name" value="ABC_TM1"/>
    <property type="match status" value="1"/>
</dbReference>
<dbReference type="STRING" id="216463.VC81_11275"/>
<dbReference type="AlphaFoldDB" id="A0A0F3RSQ9"/>
<proteinExistence type="inferred from homology"/>
<evidence type="ECO:0000256" key="7">
    <source>
        <dbReference type="RuleBase" id="RU363032"/>
    </source>
</evidence>
<dbReference type="GO" id="GO:0055085">
    <property type="term" value="P:transmembrane transport"/>
    <property type="evidence" value="ECO:0007669"/>
    <property type="project" value="InterPro"/>
</dbReference>